<dbReference type="OrthoDB" id="1934815at2759"/>
<evidence type="ECO:0000256" key="1">
    <source>
        <dbReference type="SAM" id="Phobius"/>
    </source>
</evidence>
<sequence>MTMREMRNTQIGQHFNDGYLHKDEFKIVYVARMKVATVDYSSLILVMVLCLLHSNILELVVDSLRIGHQAMENELQIVTFESSKGSQGQL</sequence>
<comment type="caution">
    <text evidence="2">The sequence shown here is derived from an EMBL/GenBank/DDBJ whole genome shotgun (WGS) entry which is preliminary data.</text>
</comment>
<evidence type="ECO:0000313" key="3">
    <source>
        <dbReference type="Proteomes" id="UP001141552"/>
    </source>
</evidence>
<reference evidence="2" key="2">
    <citation type="journal article" date="2023" name="Plants (Basel)">
        <title>Annotation of the Turnera subulata (Passifloraceae) Draft Genome Reveals the S-Locus Evolved after the Divergence of Turneroideae from Passifloroideae in a Stepwise Manner.</title>
        <authorList>
            <person name="Henning P.M."/>
            <person name="Roalson E.H."/>
            <person name="Mir W."/>
            <person name="McCubbin A.G."/>
            <person name="Shore J.S."/>
        </authorList>
    </citation>
    <scope>NUCLEOTIDE SEQUENCE</scope>
    <source>
        <strain evidence="2">F60SS</strain>
    </source>
</reference>
<feature type="transmembrane region" description="Helical" evidence="1">
    <location>
        <begin position="40"/>
        <end position="61"/>
    </location>
</feature>
<dbReference type="EMBL" id="JAKUCV010007686">
    <property type="protein sequence ID" value="KAJ4822377.1"/>
    <property type="molecule type" value="Genomic_DNA"/>
</dbReference>
<dbReference type="Proteomes" id="UP001141552">
    <property type="component" value="Unassembled WGS sequence"/>
</dbReference>
<dbReference type="AlphaFoldDB" id="A0A9Q0IZF5"/>
<keyword evidence="3" id="KW-1185">Reference proteome</keyword>
<protein>
    <submittedName>
        <fullName evidence="2">Uncharacterized protein</fullName>
    </submittedName>
</protein>
<proteinExistence type="predicted"/>
<keyword evidence="1" id="KW-1133">Transmembrane helix</keyword>
<name>A0A9Q0IZF5_9ROSI</name>
<keyword evidence="1" id="KW-0812">Transmembrane</keyword>
<keyword evidence="1" id="KW-0472">Membrane</keyword>
<organism evidence="2 3">
    <name type="scientific">Turnera subulata</name>
    <dbReference type="NCBI Taxonomy" id="218843"/>
    <lineage>
        <taxon>Eukaryota</taxon>
        <taxon>Viridiplantae</taxon>
        <taxon>Streptophyta</taxon>
        <taxon>Embryophyta</taxon>
        <taxon>Tracheophyta</taxon>
        <taxon>Spermatophyta</taxon>
        <taxon>Magnoliopsida</taxon>
        <taxon>eudicotyledons</taxon>
        <taxon>Gunneridae</taxon>
        <taxon>Pentapetalae</taxon>
        <taxon>rosids</taxon>
        <taxon>fabids</taxon>
        <taxon>Malpighiales</taxon>
        <taxon>Passifloraceae</taxon>
        <taxon>Turnera</taxon>
    </lineage>
</organism>
<evidence type="ECO:0000313" key="2">
    <source>
        <dbReference type="EMBL" id="KAJ4822377.1"/>
    </source>
</evidence>
<reference evidence="2" key="1">
    <citation type="submission" date="2022-02" db="EMBL/GenBank/DDBJ databases">
        <authorList>
            <person name="Henning P.M."/>
            <person name="McCubbin A.G."/>
            <person name="Shore J.S."/>
        </authorList>
    </citation>
    <scope>NUCLEOTIDE SEQUENCE</scope>
    <source>
        <strain evidence="2">F60SS</strain>
        <tissue evidence="2">Leaves</tissue>
    </source>
</reference>
<gene>
    <name evidence="2" type="ORF">Tsubulata_019486</name>
</gene>
<accession>A0A9Q0IZF5</accession>